<sequence length="114" mass="13210">MVYFPVIEAYEARVFTEMADFTKCRVWAEEDRVRVGGDSKYDDCTSRNFVIGTGKDGPNDWYYIIVKTLAGHDDYYPQGFINHTCVCVTGDVRNFKIKAHIIDNIDKCYKDKEC</sequence>
<dbReference type="EMBL" id="CAJVQB010004105">
    <property type="protein sequence ID" value="CAG8626975.1"/>
    <property type="molecule type" value="Genomic_DNA"/>
</dbReference>
<protein>
    <submittedName>
        <fullName evidence="1">10807_t:CDS:1</fullName>
    </submittedName>
</protein>
<evidence type="ECO:0000313" key="2">
    <source>
        <dbReference type="Proteomes" id="UP000789901"/>
    </source>
</evidence>
<name>A0ABN7UNU1_GIGMA</name>
<gene>
    <name evidence="1" type="ORF">GMARGA_LOCUS8128</name>
</gene>
<organism evidence="1 2">
    <name type="scientific">Gigaspora margarita</name>
    <dbReference type="NCBI Taxonomy" id="4874"/>
    <lineage>
        <taxon>Eukaryota</taxon>
        <taxon>Fungi</taxon>
        <taxon>Fungi incertae sedis</taxon>
        <taxon>Mucoromycota</taxon>
        <taxon>Glomeromycotina</taxon>
        <taxon>Glomeromycetes</taxon>
        <taxon>Diversisporales</taxon>
        <taxon>Gigasporaceae</taxon>
        <taxon>Gigaspora</taxon>
    </lineage>
</organism>
<dbReference type="Proteomes" id="UP000789901">
    <property type="component" value="Unassembled WGS sequence"/>
</dbReference>
<accession>A0ABN7UNU1</accession>
<reference evidence="1 2" key="1">
    <citation type="submission" date="2021-06" db="EMBL/GenBank/DDBJ databases">
        <authorList>
            <person name="Kallberg Y."/>
            <person name="Tangrot J."/>
            <person name="Rosling A."/>
        </authorList>
    </citation>
    <scope>NUCLEOTIDE SEQUENCE [LARGE SCALE GENOMIC DNA]</scope>
    <source>
        <strain evidence="1 2">120-4 pot B 10/14</strain>
    </source>
</reference>
<evidence type="ECO:0000313" key="1">
    <source>
        <dbReference type="EMBL" id="CAG8626975.1"/>
    </source>
</evidence>
<proteinExistence type="predicted"/>
<comment type="caution">
    <text evidence="1">The sequence shown here is derived from an EMBL/GenBank/DDBJ whole genome shotgun (WGS) entry which is preliminary data.</text>
</comment>
<keyword evidence="2" id="KW-1185">Reference proteome</keyword>